<dbReference type="EMBL" id="PIOD01000014">
    <property type="protein sequence ID" value="RDW17305.1"/>
    <property type="molecule type" value="Genomic_DNA"/>
</dbReference>
<dbReference type="AlphaFoldDB" id="A0A3D8PQJ5"/>
<dbReference type="CDD" id="cd07040">
    <property type="entry name" value="HP"/>
    <property type="match status" value="1"/>
</dbReference>
<reference evidence="2" key="1">
    <citation type="submission" date="2017-11" db="EMBL/GenBank/DDBJ databases">
        <authorList>
            <person name="Zhu W."/>
        </authorList>
    </citation>
    <scope>NUCLEOTIDE SEQUENCE [LARGE SCALE GENOMIC DNA]</scope>
    <source>
        <strain evidence="2">CAU 1051</strain>
    </source>
</reference>
<dbReference type="PANTHER" id="PTHR48100:SF59">
    <property type="entry name" value="ADENOSYLCOBALAMIN_ALPHA-RIBAZOLE PHOSPHATASE"/>
    <property type="match status" value="1"/>
</dbReference>
<evidence type="ECO:0000313" key="1">
    <source>
        <dbReference type="EMBL" id="RDW17305.1"/>
    </source>
</evidence>
<evidence type="ECO:0000313" key="2">
    <source>
        <dbReference type="Proteomes" id="UP000256520"/>
    </source>
</evidence>
<keyword evidence="2" id="KW-1185">Reference proteome</keyword>
<dbReference type="OrthoDB" id="2185101at2"/>
<dbReference type="InterPro" id="IPR029033">
    <property type="entry name" value="His_PPase_superfam"/>
</dbReference>
<dbReference type="InterPro" id="IPR050275">
    <property type="entry name" value="PGM_Phosphatase"/>
</dbReference>
<sequence length="190" mass="21807">MCILIYMVRHGDSPKVGNERTRGLTDKGYMDTQQITNILKEEGINAVISSPYKRSILTVQELADQLGQRVLVFEDLKERIFTRGDKRISDKELFPLLNKSFSEPNFTLPGGESNADCQTRAIKILKGILNTYRGQKVVIGTHGAVMTLMMGHYDSKYDLEFLLHTSKPDVYRMEFNGEELLKVNRLWRFT</sequence>
<dbReference type="Proteomes" id="UP000256520">
    <property type="component" value="Unassembled WGS sequence"/>
</dbReference>
<proteinExistence type="predicted"/>
<dbReference type="GO" id="GO:0005737">
    <property type="term" value="C:cytoplasm"/>
    <property type="evidence" value="ECO:0007669"/>
    <property type="project" value="TreeGrafter"/>
</dbReference>
<accession>A0A3D8PQJ5</accession>
<protein>
    <submittedName>
        <fullName evidence="1">Histidine phosphatase family protein</fullName>
    </submittedName>
</protein>
<comment type="caution">
    <text evidence="1">The sequence shown here is derived from an EMBL/GenBank/DDBJ whole genome shotgun (WGS) entry which is preliminary data.</text>
</comment>
<dbReference type="Pfam" id="PF00300">
    <property type="entry name" value="His_Phos_1"/>
    <property type="match status" value="1"/>
</dbReference>
<dbReference type="PANTHER" id="PTHR48100">
    <property type="entry name" value="BROAD-SPECIFICITY PHOSPHATASE YOR283W-RELATED"/>
    <property type="match status" value="1"/>
</dbReference>
<dbReference type="InterPro" id="IPR013078">
    <property type="entry name" value="His_Pase_superF_clade-1"/>
</dbReference>
<dbReference type="GO" id="GO:0016791">
    <property type="term" value="F:phosphatase activity"/>
    <property type="evidence" value="ECO:0007669"/>
    <property type="project" value="TreeGrafter"/>
</dbReference>
<gene>
    <name evidence="1" type="ORF">CWR45_13005</name>
</gene>
<name>A0A3D8PQJ5_9BACI</name>
<dbReference type="Gene3D" id="3.40.50.1240">
    <property type="entry name" value="Phosphoglycerate mutase-like"/>
    <property type="match status" value="1"/>
</dbReference>
<dbReference type="SUPFAM" id="SSF53254">
    <property type="entry name" value="Phosphoglycerate mutase-like"/>
    <property type="match status" value="1"/>
</dbReference>
<organism evidence="1 2">
    <name type="scientific">Oceanobacillus chungangensis</name>
    <dbReference type="NCBI Taxonomy" id="1229152"/>
    <lineage>
        <taxon>Bacteria</taxon>
        <taxon>Bacillati</taxon>
        <taxon>Bacillota</taxon>
        <taxon>Bacilli</taxon>
        <taxon>Bacillales</taxon>
        <taxon>Bacillaceae</taxon>
        <taxon>Oceanobacillus</taxon>
    </lineage>
</organism>